<protein>
    <submittedName>
        <fullName evidence="1">Uncharacterized protein</fullName>
    </submittedName>
</protein>
<comment type="caution">
    <text evidence="1">The sequence shown here is derived from an EMBL/GenBank/DDBJ whole genome shotgun (WGS) entry which is preliminary data.</text>
</comment>
<reference evidence="1 2" key="1">
    <citation type="journal article" date="2019" name="Microorganisms">
        <title>Paenibacillus lutrae sp. nov., A Chitinolytic Species Isolated from A River Otter in Castril Natural Park, Granada, Spain.</title>
        <authorList>
            <person name="Rodriguez M."/>
            <person name="Reina J.C."/>
            <person name="Bejar V."/>
            <person name="Llamas I."/>
        </authorList>
    </citation>
    <scope>NUCLEOTIDE SEQUENCE [LARGE SCALE GENOMIC DNA]</scope>
    <source>
        <strain evidence="1 2">N10</strain>
    </source>
</reference>
<accession>A0A7X3JZW3</accession>
<organism evidence="1 2">
    <name type="scientific">Paenibacillus lutrae</name>
    <dbReference type="NCBI Taxonomy" id="2078573"/>
    <lineage>
        <taxon>Bacteria</taxon>
        <taxon>Bacillati</taxon>
        <taxon>Bacillota</taxon>
        <taxon>Bacilli</taxon>
        <taxon>Bacillales</taxon>
        <taxon>Paenibacillaceae</taxon>
        <taxon>Paenibacillus</taxon>
    </lineage>
</organism>
<sequence length="109" mass="10894">MGYTGLDIDGNVTLRTETLGGVTLVSGDVTLSADQAKAGRIEVTTGHATNAVIVPKVAGKMYIVKNNDGTLVASIKVAGGTVVSVAAGKTAIVQVNGAGTQVERVTPDA</sequence>
<dbReference type="Proteomes" id="UP000490800">
    <property type="component" value="Unassembled WGS sequence"/>
</dbReference>
<dbReference type="EMBL" id="RHLK01000006">
    <property type="protein sequence ID" value="MVP00351.1"/>
    <property type="molecule type" value="Genomic_DNA"/>
</dbReference>
<evidence type="ECO:0000313" key="2">
    <source>
        <dbReference type="Proteomes" id="UP000490800"/>
    </source>
</evidence>
<keyword evidence="2" id="KW-1185">Reference proteome</keyword>
<gene>
    <name evidence="1" type="ORF">EDM21_12595</name>
</gene>
<proteinExistence type="predicted"/>
<name>A0A7X3JZW3_9BACL</name>
<evidence type="ECO:0000313" key="1">
    <source>
        <dbReference type="EMBL" id="MVP00351.1"/>
    </source>
</evidence>
<dbReference type="RefSeq" id="WP_157335948.1">
    <property type="nucleotide sequence ID" value="NZ_RHLK01000006.1"/>
</dbReference>
<dbReference type="AlphaFoldDB" id="A0A7X3JZW3"/>